<reference evidence="2 3" key="1">
    <citation type="submission" date="2020-11" db="EMBL/GenBank/DDBJ databases">
        <authorList>
            <person name="Wallbank WR R."/>
            <person name="Pardo Diaz C."/>
            <person name="Kozak K."/>
            <person name="Martin S."/>
            <person name="Jiggins C."/>
            <person name="Moest M."/>
            <person name="Warren A I."/>
            <person name="Generalovic N T."/>
            <person name="Byers J.R.P. K."/>
            <person name="Montejo-Kovacevich G."/>
            <person name="Yen C E."/>
        </authorList>
    </citation>
    <scope>NUCLEOTIDE SEQUENCE [LARGE SCALE GENOMIC DNA]</scope>
</reference>
<keyword evidence="3" id="KW-1185">Reference proteome</keyword>
<dbReference type="PANTHER" id="PTHR21505">
    <property type="entry name" value="MADF DOMAIN-CONTAINING PROTEIN-RELATED"/>
    <property type="match status" value="1"/>
</dbReference>
<dbReference type="OrthoDB" id="8775784at2759"/>
<dbReference type="EMBL" id="LR899009">
    <property type="protein sequence ID" value="CAD7076667.1"/>
    <property type="molecule type" value="Genomic_DNA"/>
</dbReference>
<evidence type="ECO:0000313" key="3">
    <source>
        <dbReference type="Proteomes" id="UP000594454"/>
    </source>
</evidence>
<name>A0A7R8U9J9_HERIL</name>
<evidence type="ECO:0000259" key="1">
    <source>
        <dbReference type="PROSITE" id="PS51029"/>
    </source>
</evidence>
<dbReference type="InParanoid" id="A0A7R8U9J9"/>
<gene>
    <name evidence="2" type="ORF">HERILL_LOCUS67</name>
</gene>
<sequence length="282" mass="32808">MSAKNSPIWTPEKVSELISLYEANECLWNFKTAEYKNRMKRDEAIRKVCGTLNITKEQFAKKIHNLRNQFNFELKKRERRSKDVKDSGYAVRWEHFDRLLFLRKFISHRAGYGNDTNTFPDSPTPCEHTNIESEECVEAAETTSFLKQESTQQANTQVYETQEAEPQQNQTIEMPTALNLIVEEDHQYVEHPLQASTPKVSASPFEASNSTIIHQTVAKKPRLSRDSNSTRDECDTFAEFVANELRNLSSDFSRKKMKRKIMQAMLEVWNEEDEVNINICLN</sequence>
<evidence type="ECO:0000313" key="2">
    <source>
        <dbReference type="EMBL" id="CAD7076667.1"/>
    </source>
</evidence>
<proteinExistence type="predicted"/>
<dbReference type="SMART" id="SM00595">
    <property type="entry name" value="MADF"/>
    <property type="match status" value="1"/>
</dbReference>
<dbReference type="AlphaFoldDB" id="A0A7R8U9J9"/>
<dbReference type="PANTHER" id="PTHR21505:SF12">
    <property type="entry name" value="MADF DOMAIN-CONTAINING PROTEIN-RELATED"/>
    <property type="match status" value="1"/>
</dbReference>
<accession>A0A7R8U9J9</accession>
<dbReference type="FunCoup" id="A0A7R8U9J9">
    <property type="interactions" value="9"/>
</dbReference>
<protein>
    <recommendedName>
        <fullName evidence="1">MADF domain-containing protein</fullName>
    </recommendedName>
</protein>
<dbReference type="Pfam" id="PF10545">
    <property type="entry name" value="MADF_DNA_bdg"/>
    <property type="match status" value="1"/>
</dbReference>
<feature type="domain" description="MADF" evidence="1">
    <location>
        <begin position="16"/>
        <end position="107"/>
    </location>
</feature>
<dbReference type="Proteomes" id="UP000594454">
    <property type="component" value="Chromosome 1"/>
</dbReference>
<dbReference type="OMA" id="EKTCRWE"/>
<dbReference type="InterPro" id="IPR006578">
    <property type="entry name" value="MADF-dom"/>
</dbReference>
<organism evidence="2 3">
    <name type="scientific">Hermetia illucens</name>
    <name type="common">Black soldier fly</name>
    <dbReference type="NCBI Taxonomy" id="343691"/>
    <lineage>
        <taxon>Eukaryota</taxon>
        <taxon>Metazoa</taxon>
        <taxon>Ecdysozoa</taxon>
        <taxon>Arthropoda</taxon>
        <taxon>Hexapoda</taxon>
        <taxon>Insecta</taxon>
        <taxon>Pterygota</taxon>
        <taxon>Neoptera</taxon>
        <taxon>Endopterygota</taxon>
        <taxon>Diptera</taxon>
        <taxon>Brachycera</taxon>
        <taxon>Stratiomyomorpha</taxon>
        <taxon>Stratiomyidae</taxon>
        <taxon>Hermetiinae</taxon>
        <taxon>Hermetia</taxon>
    </lineage>
</organism>
<dbReference type="PROSITE" id="PS51029">
    <property type="entry name" value="MADF"/>
    <property type="match status" value="1"/>
</dbReference>